<protein>
    <submittedName>
        <fullName evidence="4">Methyl-CpG binding domain protein 3 like 3</fullName>
    </submittedName>
</protein>
<evidence type="ECO:0000259" key="2">
    <source>
        <dbReference type="Pfam" id="PF14048"/>
    </source>
</evidence>
<organism evidence="4 5">
    <name type="scientific">Rattus norvegicus</name>
    <name type="common">Rat</name>
    <dbReference type="NCBI Taxonomy" id="10116"/>
    <lineage>
        <taxon>Eukaryota</taxon>
        <taxon>Metazoa</taxon>
        <taxon>Chordata</taxon>
        <taxon>Craniata</taxon>
        <taxon>Vertebrata</taxon>
        <taxon>Euteleostomi</taxon>
        <taxon>Mammalia</taxon>
        <taxon>Eutheria</taxon>
        <taxon>Euarchontoglires</taxon>
        <taxon>Glires</taxon>
        <taxon>Rodentia</taxon>
        <taxon>Myomorpha</taxon>
        <taxon>Muroidea</taxon>
        <taxon>Muridae</taxon>
        <taxon>Murinae</taxon>
        <taxon>Rattus</taxon>
    </lineage>
</organism>
<dbReference type="GeneTree" id="ENSGT00950000183005"/>
<gene>
    <name evidence="4 6" type="primary">Mbd3l3</name>
    <name evidence="6" type="synonym">LOC120094327</name>
</gene>
<feature type="compositionally biased region" description="Polar residues" evidence="1">
    <location>
        <begin position="122"/>
        <end position="142"/>
    </location>
</feature>
<accession>A0A8I5ZYX3</accession>
<dbReference type="KEGG" id="rno:120094327"/>
<proteinExistence type="predicted"/>
<evidence type="ECO:0000313" key="4">
    <source>
        <dbReference type="Ensembl" id="ENSRNOP00000084843.2"/>
    </source>
</evidence>
<dbReference type="AGR" id="RGD:41015846"/>
<feature type="region of interest" description="Disordered" evidence="1">
    <location>
        <begin position="1"/>
        <end position="21"/>
    </location>
</feature>
<name>A0A8I5ZYX3_RAT</name>
<feature type="region of interest" description="Disordered" evidence="1">
    <location>
        <begin position="120"/>
        <end position="144"/>
    </location>
</feature>
<dbReference type="AlphaFoldDB" id="A0A8I5ZYX3"/>
<evidence type="ECO:0000313" key="5">
    <source>
        <dbReference type="Proteomes" id="UP000002494"/>
    </source>
</evidence>
<dbReference type="InterPro" id="IPR032343">
    <property type="entry name" value="MBD2/MBD3_p55-bd"/>
</dbReference>
<evidence type="ECO:0000313" key="6">
    <source>
        <dbReference type="RGD" id="41015846"/>
    </source>
</evidence>
<dbReference type="GO" id="GO:0005634">
    <property type="term" value="C:nucleus"/>
    <property type="evidence" value="ECO:0007669"/>
    <property type="project" value="UniProtKB-ARBA"/>
</dbReference>
<evidence type="ECO:0000256" key="1">
    <source>
        <dbReference type="SAM" id="MobiDB-lite"/>
    </source>
</evidence>
<feature type="domain" description="Methyl-CpG binding protein 2/3 C-terminal" evidence="2">
    <location>
        <begin position="101"/>
        <end position="205"/>
    </location>
</feature>
<dbReference type="Proteomes" id="UP000002494">
    <property type="component" value="Chromosome 8"/>
</dbReference>
<keyword evidence="5" id="KW-1185">Reference proteome</keyword>
<feature type="domain" description="Methyl-CpG-binding" evidence="3">
    <location>
        <begin position="27"/>
        <end position="93"/>
    </location>
</feature>
<reference evidence="4" key="3">
    <citation type="submission" date="2025-09" db="UniProtKB">
        <authorList>
            <consortium name="Ensembl"/>
        </authorList>
    </citation>
    <scope>IDENTIFICATION</scope>
    <source>
        <strain evidence="4">Brown Norway</strain>
    </source>
</reference>
<evidence type="ECO:0000259" key="3">
    <source>
        <dbReference type="Pfam" id="PF16564"/>
    </source>
</evidence>
<sequence>LGELGNAGRLTGSMIPSRLQKRRKIQVAKSKRKAKHKSGTTLRNPLRLTSCIFPQPVTVITSYPENKTRYRRDEAKLKKPQQLCALERLKNFQFGGDSKENLSCPLELANAVERIARGMQDEASNQSGDKDQLTSGQVTSDQPPYLETNEHVALQLSPSFSSQGVTLPVPLHLSPSYFLRKVTTGDIQRQAWKVKKARKRLAEALEADRLARQTENMRE</sequence>
<dbReference type="InterPro" id="IPR025884">
    <property type="entry name" value="MeCpG-bd_2/3_C_dom"/>
</dbReference>
<dbReference type="OrthoDB" id="9621509at2759"/>
<reference evidence="4" key="1">
    <citation type="submission" date="2024-01" db="EMBL/GenBank/DDBJ databases">
        <title>GRCr8: a new rat reference genome assembly contstructed from accurate long reads and long range scaffolding.</title>
        <authorList>
            <person name="Doris P.A."/>
            <person name="Kalbfleisch T."/>
            <person name="Li K."/>
            <person name="Howe K."/>
            <person name="Wood J."/>
        </authorList>
    </citation>
    <scope>NUCLEOTIDE SEQUENCE [LARGE SCALE GENOMIC DNA]</scope>
    <source>
        <strain evidence="4">Brown Norway</strain>
    </source>
</reference>
<dbReference type="RGD" id="41015846">
    <property type="gene designation" value="Mbd3l3"/>
</dbReference>
<reference evidence="4" key="2">
    <citation type="submission" date="2025-08" db="UniProtKB">
        <authorList>
            <consortium name="Ensembl"/>
        </authorList>
    </citation>
    <scope>IDENTIFICATION</scope>
    <source>
        <strain evidence="4">Brown Norway</strain>
    </source>
</reference>
<dbReference type="Pfam" id="PF14048">
    <property type="entry name" value="MBD_C"/>
    <property type="match status" value="1"/>
</dbReference>
<dbReference type="CTD" id="653657"/>
<dbReference type="Ensembl" id="ENSRNOT00000104725.2">
    <property type="protein sequence ID" value="ENSRNOP00000084843.2"/>
    <property type="gene ID" value="ENSRNOG00000065634.2"/>
</dbReference>
<dbReference type="Pfam" id="PF16564">
    <property type="entry name" value="MBDa"/>
    <property type="match status" value="1"/>
</dbReference>